<keyword evidence="3" id="KW-1185">Reference proteome</keyword>
<dbReference type="PANTHER" id="PTHR23024">
    <property type="entry name" value="ARYLACETAMIDE DEACETYLASE"/>
    <property type="match status" value="1"/>
</dbReference>
<dbReference type="AlphaFoldDB" id="A0A9P5HEP8"/>
<evidence type="ECO:0000313" key="2">
    <source>
        <dbReference type="EMBL" id="KAF7555440.1"/>
    </source>
</evidence>
<dbReference type="Pfam" id="PF07859">
    <property type="entry name" value="Abhydrolase_3"/>
    <property type="match status" value="1"/>
</dbReference>
<dbReference type="InterPro" id="IPR029058">
    <property type="entry name" value="AB_hydrolase_fold"/>
</dbReference>
<proteinExistence type="predicted"/>
<protein>
    <recommendedName>
        <fullName evidence="1">Alpha/beta hydrolase fold-3 domain-containing protein</fullName>
    </recommendedName>
</protein>
<reference evidence="2" key="1">
    <citation type="submission" date="2020-03" db="EMBL/GenBank/DDBJ databases">
        <title>Draft Genome Sequence of Cylindrodendrum hubeiense.</title>
        <authorList>
            <person name="Buettner E."/>
            <person name="Kellner H."/>
        </authorList>
    </citation>
    <scope>NUCLEOTIDE SEQUENCE</scope>
    <source>
        <strain evidence="2">IHI 201604</strain>
    </source>
</reference>
<dbReference type="InterPro" id="IPR013094">
    <property type="entry name" value="AB_hydrolase_3"/>
</dbReference>
<sequence length="266" mass="29292">MVATIEDPTEWTQWGQMDSELKQLIENDSNPAFKKTPDLNTIVSTREAWYPKYKAVADNALGAAEGLVTSKELQIPRRDGGTQRALLYQPQDIANTSRSLLVLIHGGGFCYGCPEMEGATCVGAVQAYDCVAISLSYRLAPEHKFPMASDDCWDALKWISQNLASLGVDATKGFVLGGTSAGGNIAIVLSHFARDEQLNPPLTGVYLNVPLVLAPEVVPEKYLPLYQSRNQNSTSPVLNKAFMDMYTEAYAPDLQFVVWTYSEMRD</sequence>
<dbReference type="Gene3D" id="3.40.50.1820">
    <property type="entry name" value="alpha/beta hydrolase"/>
    <property type="match status" value="1"/>
</dbReference>
<dbReference type="PANTHER" id="PTHR23024:SF643">
    <property type="entry name" value="AB HYDROLASE SUPERFAMILY PROTEIN B1A11.02"/>
    <property type="match status" value="1"/>
</dbReference>
<evidence type="ECO:0000313" key="3">
    <source>
        <dbReference type="Proteomes" id="UP000722485"/>
    </source>
</evidence>
<dbReference type="EMBL" id="JAANBB010000020">
    <property type="protein sequence ID" value="KAF7555440.1"/>
    <property type="molecule type" value="Genomic_DNA"/>
</dbReference>
<dbReference type="SUPFAM" id="SSF53474">
    <property type="entry name" value="alpha/beta-Hydrolases"/>
    <property type="match status" value="1"/>
</dbReference>
<accession>A0A9P5HEP8</accession>
<dbReference type="Proteomes" id="UP000722485">
    <property type="component" value="Unassembled WGS sequence"/>
</dbReference>
<dbReference type="GO" id="GO:0016787">
    <property type="term" value="F:hydrolase activity"/>
    <property type="evidence" value="ECO:0007669"/>
    <property type="project" value="InterPro"/>
</dbReference>
<evidence type="ECO:0000259" key="1">
    <source>
        <dbReference type="Pfam" id="PF07859"/>
    </source>
</evidence>
<dbReference type="OrthoDB" id="408631at2759"/>
<feature type="domain" description="Alpha/beta hydrolase fold-3" evidence="1">
    <location>
        <begin position="101"/>
        <end position="255"/>
    </location>
</feature>
<dbReference type="InterPro" id="IPR050466">
    <property type="entry name" value="Carboxylest/Gibb_receptor"/>
</dbReference>
<name>A0A9P5HEP8_9HYPO</name>
<gene>
    <name evidence="2" type="ORF">G7Z17_g2140</name>
</gene>
<organism evidence="2 3">
    <name type="scientific">Cylindrodendrum hubeiense</name>
    <dbReference type="NCBI Taxonomy" id="595255"/>
    <lineage>
        <taxon>Eukaryota</taxon>
        <taxon>Fungi</taxon>
        <taxon>Dikarya</taxon>
        <taxon>Ascomycota</taxon>
        <taxon>Pezizomycotina</taxon>
        <taxon>Sordariomycetes</taxon>
        <taxon>Hypocreomycetidae</taxon>
        <taxon>Hypocreales</taxon>
        <taxon>Nectriaceae</taxon>
        <taxon>Cylindrodendrum</taxon>
    </lineage>
</organism>
<comment type="caution">
    <text evidence="2">The sequence shown here is derived from an EMBL/GenBank/DDBJ whole genome shotgun (WGS) entry which is preliminary data.</text>
</comment>